<evidence type="ECO:0000313" key="4">
    <source>
        <dbReference type="Proteomes" id="UP000011777"/>
    </source>
</evidence>
<dbReference type="OrthoDB" id="5595751at2759"/>
<reference evidence="3 4" key="1">
    <citation type="submission" date="2013-02" db="EMBL/GenBank/DDBJ databases">
        <title>Genome sequence of Candida maltosa Xu316, a potential industrial strain for xylitol and ethanol production.</title>
        <authorList>
            <person name="Yu J."/>
            <person name="Wang Q."/>
            <person name="Geng X."/>
            <person name="Bao W."/>
            <person name="He P."/>
            <person name="Cai J."/>
        </authorList>
    </citation>
    <scope>NUCLEOTIDE SEQUENCE [LARGE SCALE GENOMIC DNA]</scope>
    <source>
        <strain evidence="4">Xu316</strain>
    </source>
</reference>
<dbReference type="InterPro" id="IPR003754">
    <property type="entry name" value="4pyrrol_synth_uPrphyn_synth"/>
</dbReference>
<dbReference type="Pfam" id="PF02602">
    <property type="entry name" value="HEM4"/>
    <property type="match status" value="1"/>
</dbReference>
<keyword evidence="1" id="KW-0472">Membrane</keyword>
<dbReference type="HOGENOM" id="CLU_051874_0_1_1"/>
<dbReference type="AlphaFoldDB" id="M3K291"/>
<dbReference type="PANTHER" id="PTHR12390">
    <property type="entry name" value="UROPORPHYRINOGEN III SYNTHASE"/>
    <property type="match status" value="1"/>
</dbReference>
<dbReference type="Gene3D" id="3.40.50.10090">
    <property type="match status" value="2"/>
</dbReference>
<evidence type="ECO:0000256" key="1">
    <source>
        <dbReference type="SAM" id="Phobius"/>
    </source>
</evidence>
<dbReference type="PANTHER" id="PTHR12390:SF0">
    <property type="entry name" value="UROPORPHYRINOGEN-III SYNTHASE"/>
    <property type="match status" value="1"/>
</dbReference>
<dbReference type="OMA" id="IHGADTG"/>
<dbReference type="InterPro" id="IPR039793">
    <property type="entry name" value="UROS/Hem4"/>
</dbReference>
<keyword evidence="1" id="KW-1133">Transmembrane helix</keyword>
<accession>M3K291</accession>
<dbReference type="eggNOG" id="KOG4132">
    <property type="taxonomic scope" value="Eukaryota"/>
</dbReference>
<keyword evidence="1" id="KW-0812">Transmembrane</keyword>
<dbReference type="GO" id="GO:0006780">
    <property type="term" value="P:uroporphyrinogen III biosynthetic process"/>
    <property type="evidence" value="ECO:0007669"/>
    <property type="project" value="InterPro"/>
</dbReference>
<keyword evidence="4" id="KW-1185">Reference proteome</keyword>
<dbReference type="InterPro" id="IPR036108">
    <property type="entry name" value="4pyrrol_syn_uPrphyn_synt_sf"/>
</dbReference>
<proteinExistence type="predicted"/>
<evidence type="ECO:0000259" key="2">
    <source>
        <dbReference type="Pfam" id="PF02602"/>
    </source>
</evidence>
<comment type="caution">
    <text evidence="3">The sequence shown here is derived from an EMBL/GenBank/DDBJ whole genome shotgun (WGS) entry which is preliminary data.</text>
</comment>
<name>M3K291_CANMX</name>
<dbReference type="SUPFAM" id="SSF69618">
    <property type="entry name" value="HemD-like"/>
    <property type="match status" value="1"/>
</dbReference>
<organism evidence="3 4">
    <name type="scientific">Candida maltosa (strain Xu316)</name>
    <name type="common">Yeast</name>
    <dbReference type="NCBI Taxonomy" id="1245528"/>
    <lineage>
        <taxon>Eukaryota</taxon>
        <taxon>Fungi</taxon>
        <taxon>Dikarya</taxon>
        <taxon>Ascomycota</taxon>
        <taxon>Saccharomycotina</taxon>
        <taxon>Pichiomycetes</taxon>
        <taxon>Debaryomycetaceae</taxon>
        <taxon>Candida/Lodderomyces clade</taxon>
        <taxon>Candida</taxon>
    </lineage>
</organism>
<sequence length="269" mass="30517">MTNIILLKNPTTPTDPYLTKFSSIYTPHFIPLLTHTHKHKSKTLAYLTSLTFLSIPIFIITSQRAVEMFNECISELSDEIREIIFSKTAYTVGPATCEILKRSGFRDVRGGEDAGNGSKLVDFIINDNQPINGNGGCVVGKDTRMVFLTGEIRKDIIPRKLIGLGYNLEEFVIYKTEKRDDIIENFNSVVNDVVRCDDDCCWVIFFSPQGTEVIVDYLRNRKDGKKWKIGVIGPTTEEYLIDCDLKPHVIASKPTPDSLFDCIYNYDRV</sequence>
<dbReference type="Proteomes" id="UP000011777">
    <property type="component" value="Unassembled WGS sequence"/>
</dbReference>
<dbReference type="GO" id="GO:0004852">
    <property type="term" value="F:uroporphyrinogen-III synthase activity"/>
    <property type="evidence" value="ECO:0007669"/>
    <property type="project" value="InterPro"/>
</dbReference>
<protein>
    <submittedName>
        <fullName evidence="3">Uroporphyrinogen-III synthase</fullName>
    </submittedName>
</protein>
<dbReference type="GO" id="GO:0006782">
    <property type="term" value="P:protoporphyrinogen IX biosynthetic process"/>
    <property type="evidence" value="ECO:0007669"/>
    <property type="project" value="UniProtKB-UniPathway"/>
</dbReference>
<dbReference type="UniPathway" id="UPA00251">
    <property type="reaction ID" value="UER00320"/>
</dbReference>
<feature type="domain" description="Tetrapyrrole biosynthesis uroporphyrinogen III synthase" evidence="2">
    <location>
        <begin position="25"/>
        <end position="260"/>
    </location>
</feature>
<feature type="transmembrane region" description="Helical" evidence="1">
    <location>
        <begin position="44"/>
        <end position="62"/>
    </location>
</feature>
<evidence type="ECO:0000313" key="3">
    <source>
        <dbReference type="EMBL" id="EMG49395.1"/>
    </source>
</evidence>
<dbReference type="EMBL" id="AOGT01000679">
    <property type="protein sequence ID" value="EMG49395.1"/>
    <property type="molecule type" value="Genomic_DNA"/>
</dbReference>
<dbReference type="STRING" id="1245528.M3K291"/>
<gene>
    <name evidence="3" type="ORF">G210_5839</name>
</gene>
<dbReference type="GO" id="GO:0005829">
    <property type="term" value="C:cytosol"/>
    <property type="evidence" value="ECO:0007669"/>
    <property type="project" value="TreeGrafter"/>
</dbReference>
<dbReference type="CDD" id="cd06578">
    <property type="entry name" value="HemD"/>
    <property type="match status" value="1"/>
</dbReference>